<protein>
    <submittedName>
        <fullName evidence="1">Uncharacterized protein</fullName>
    </submittedName>
</protein>
<evidence type="ECO:0000313" key="1">
    <source>
        <dbReference type="EMBL" id="KHN83431.1"/>
    </source>
</evidence>
<comment type="caution">
    <text evidence="1">The sequence shown here is derived from an EMBL/GenBank/DDBJ whole genome shotgun (WGS) entry which is preliminary data.</text>
</comment>
<accession>A0A0B2VIV0</accession>
<reference evidence="1 2" key="1">
    <citation type="submission" date="2014-11" db="EMBL/GenBank/DDBJ databases">
        <title>Genetic blueprint of the zoonotic pathogen Toxocara canis.</title>
        <authorList>
            <person name="Zhu X.-Q."/>
            <person name="Korhonen P.K."/>
            <person name="Cai H."/>
            <person name="Young N.D."/>
            <person name="Nejsum P."/>
            <person name="von Samson-Himmelstjerna G."/>
            <person name="Boag P.R."/>
            <person name="Tan P."/>
            <person name="Li Q."/>
            <person name="Min J."/>
            <person name="Yang Y."/>
            <person name="Wang X."/>
            <person name="Fang X."/>
            <person name="Hall R.S."/>
            <person name="Hofmann A."/>
            <person name="Sternberg P.W."/>
            <person name="Jex A.R."/>
            <person name="Gasser R.B."/>
        </authorList>
    </citation>
    <scope>NUCLEOTIDE SEQUENCE [LARGE SCALE GENOMIC DNA]</scope>
    <source>
        <strain evidence="1">PN_DK_2014</strain>
    </source>
</reference>
<dbReference type="Proteomes" id="UP000031036">
    <property type="component" value="Unassembled WGS sequence"/>
</dbReference>
<dbReference type="EMBL" id="JPKZ01001197">
    <property type="protein sequence ID" value="KHN83431.1"/>
    <property type="molecule type" value="Genomic_DNA"/>
</dbReference>
<dbReference type="AlphaFoldDB" id="A0A0B2VIV0"/>
<gene>
    <name evidence="1" type="ORF">Tcan_13820</name>
</gene>
<evidence type="ECO:0000313" key="2">
    <source>
        <dbReference type="Proteomes" id="UP000031036"/>
    </source>
</evidence>
<keyword evidence="2" id="KW-1185">Reference proteome</keyword>
<organism evidence="1 2">
    <name type="scientific">Toxocara canis</name>
    <name type="common">Canine roundworm</name>
    <dbReference type="NCBI Taxonomy" id="6265"/>
    <lineage>
        <taxon>Eukaryota</taxon>
        <taxon>Metazoa</taxon>
        <taxon>Ecdysozoa</taxon>
        <taxon>Nematoda</taxon>
        <taxon>Chromadorea</taxon>
        <taxon>Rhabditida</taxon>
        <taxon>Spirurina</taxon>
        <taxon>Ascaridomorpha</taxon>
        <taxon>Ascaridoidea</taxon>
        <taxon>Toxocaridae</taxon>
        <taxon>Toxocara</taxon>
    </lineage>
</organism>
<name>A0A0B2VIV0_TOXCA</name>
<proteinExistence type="predicted"/>
<sequence>MNEEQIVEHARRVPRHVLSPALLESRNNVGKGIETLQVSKKAVLTSTSPPCFETHLSIASSASAIVKDALLVIWRNSVRAALSALWRKAGEITFQTA</sequence>